<dbReference type="OrthoDB" id="10017540at2"/>
<keyword evidence="4" id="KW-1185">Reference proteome</keyword>
<evidence type="ECO:0000256" key="2">
    <source>
        <dbReference type="SAM" id="SignalP"/>
    </source>
</evidence>
<sequence>MKSRKLRNTVLFSGVVLGALALGVVTDTNNTTVFADVTTSVTSAVPENQTTKTTGINDTVDASTATDKDYDPINVGNAAKINPSQAMDENGQYTGVIEPRISDRENLDQMVTVIDAASLLNGDTAHYVEKQADGSFQVNSVTLKGGQEPAEVKSFNVDVSSVVSGDVVSLDATLDNGVKLQIGSSTLQDPAKYPNLVSGKTFHVYFIRPGMSI</sequence>
<evidence type="ECO:0000313" key="4">
    <source>
        <dbReference type="Proteomes" id="UP000325295"/>
    </source>
</evidence>
<dbReference type="EMBL" id="CP043939">
    <property type="protein sequence ID" value="QER68058.1"/>
    <property type="molecule type" value="Genomic_DNA"/>
</dbReference>
<feature type="signal peptide" evidence="2">
    <location>
        <begin position="1"/>
        <end position="21"/>
    </location>
</feature>
<accession>A0A5P1X710</accession>
<feature type="compositionally biased region" description="Polar residues" evidence="1">
    <location>
        <begin position="49"/>
        <end position="65"/>
    </location>
</feature>
<evidence type="ECO:0008006" key="5">
    <source>
        <dbReference type="Google" id="ProtNLM"/>
    </source>
</evidence>
<dbReference type="KEGG" id="lnn:F0161_09505"/>
<gene>
    <name evidence="3" type="ORF">F0161_09505</name>
</gene>
<keyword evidence="2" id="KW-0732">Signal</keyword>
<feature type="chain" id="PRO_5038401261" description="WxL domain-containing protein" evidence="2">
    <location>
        <begin position="22"/>
        <end position="213"/>
    </location>
</feature>
<organism evidence="3 4">
    <name type="scientific">Paucilactobacillus nenjiangensis</name>
    <dbReference type="NCBI Taxonomy" id="1296540"/>
    <lineage>
        <taxon>Bacteria</taxon>
        <taxon>Bacillati</taxon>
        <taxon>Bacillota</taxon>
        <taxon>Bacilli</taxon>
        <taxon>Lactobacillales</taxon>
        <taxon>Lactobacillaceae</taxon>
        <taxon>Paucilactobacillus</taxon>
    </lineage>
</organism>
<dbReference type="Proteomes" id="UP000325295">
    <property type="component" value="Chromosome"/>
</dbReference>
<dbReference type="RefSeq" id="WP_150204418.1">
    <property type="nucleotide sequence ID" value="NZ_CP043939.1"/>
</dbReference>
<evidence type="ECO:0000313" key="3">
    <source>
        <dbReference type="EMBL" id="QER68058.1"/>
    </source>
</evidence>
<reference evidence="3 4" key="1">
    <citation type="submission" date="2019-09" db="EMBL/GenBank/DDBJ databases">
        <title>Complete Genome Sequence of Lactobacillus nenjiangensis SH-Y15, isolated from sauerkraut.</title>
        <authorList>
            <person name="Yang H."/>
        </authorList>
    </citation>
    <scope>NUCLEOTIDE SEQUENCE [LARGE SCALE GENOMIC DNA]</scope>
    <source>
        <strain evidence="3 4">SH-Y15</strain>
    </source>
</reference>
<proteinExistence type="predicted"/>
<dbReference type="AlphaFoldDB" id="A0A5P1X710"/>
<evidence type="ECO:0000256" key="1">
    <source>
        <dbReference type="SAM" id="MobiDB-lite"/>
    </source>
</evidence>
<feature type="region of interest" description="Disordered" evidence="1">
    <location>
        <begin position="49"/>
        <end position="68"/>
    </location>
</feature>
<protein>
    <recommendedName>
        <fullName evidence="5">WxL domain-containing protein</fullName>
    </recommendedName>
</protein>
<name>A0A5P1X710_9LACO</name>